<protein>
    <submittedName>
        <fullName evidence="1">Uncharacterized protein</fullName>
    </submittedName>
</protein>
<evidence type="ECO:0000313" key="2">
    <source>
        <dbReference type="Proteomes" id="UP000606991"/>
    </source>
</evidence>
<accession>A0A934K652</accession>
<dbReference type="Proteomes" id="UP000606991">
    <property type="component" value="Unassembled WGS sequence"/>
</dbReference>
<gene>
    <name evidence="1" type="ORF">JF886_16585</name>
</gene>
<reference evidence="1 2" key="1">
    <citation type="submission" date="2020-10" db="EMBL/GenBank/DDBJ databases">
        <title>Ca. Dormibacterota MAGs.</title>
        <authorList>
            <person name="Montgomery K."/>
        </authorList>
    </citation>
    <scope>NUCLEOTIDE SEQUENCE [LARGE SCALE GENOMIC DNA]</scope>
    <source>
        <strain evidence="1">SC8812_S17_18</strain>
    </source>
</reference>
<dbReference type="EMBL" id="JAEKNS010000163">
    <property type="protein sequence ID" value="MBJ7596445.1"/>
    <property type="molecule type" value="Genomic_DNA"/>
</dbReference>
<evidence type="ECO:0000313" key="1">
    <source>
        <dbReference type="EMBL" id="MBJ7596445.1"/>
    </source>
</evidence>
<dbReference type="AlphaFoldDB" id="A0A934K652"/>
<comment type="caution">
    <text evidence="1">The sequence shown here is derived from an EMBL/GenBank/DDBJ whole genome shotgun (WGS) entry which is preliminary data.</text>
</comment>
<organism evidence="1 2">
    <name type="scientific">Candidatus Aeolococcus gillhamiae</name>
    <dbReference type="NCBI Taxonomy" id="3127015"/>
    <lineage>
        <taxon>Bacteria</taxon>
        <taxon>Bacillati</taxon>
        <taxon>Candidatus Dormiibacterota</taxon>
        <taxon>Candidatus Dormibacteria</taxon>
        <taxon>Candidatus Aeolococcales</taxon>
        <taxon>Candidatus Aeolococcaceae</taxon>
        <taxon>Candidatus Aeolococcus</taxon>
    </lineage>
</organism>
<dbReference type="RefSeq" id="WP_337314491.1">
    <property type="nucleotide sequence ID" value="NZ_JAEKNS010000163.1"/>
</dbReference>
<name>A0A934K652_9BACT</name>
<sequence>MSRIHRLVRPAVMVIAGVSAIATLSGSVPATAHARAAGAQAHARIHGGPAVAHARAIVTLA</sequence>
<proteinExistence type="predicted"/>